<proteinExistence type="predicted"/>
<accession>A0AAQ0M073</accession>
<organism evidence="2 3">
    <name type="scientific">Staphylococcus xylosus</name>
    <dbReference type="NCBI Taxonomy" id="1288"/>
    <lineage>
        <taxon>Bacteria</taxon>
        <taxon>Bacillati</taxon>
        <taxon>Bacillota</taxon>
        <taxon>Bacilli</taxon>
        <taxon>Bacillales</taxon>
        <taxon>Staphylococcaceae</taxon>
        <taxon>Staphylococcus</taxon>
    </lineage>
</organism>
<name>A0AAQ0M073_STAXY</name>
<keyword evidence="1" id="KW-0175">Coiled coil</keyword>
<comment type="caution">
    <text evidence="2">The sequence shown here is derived from an EMBL/GenBank/DDBJ whole genome shotgun (WGS) entry which is preliminary data.</text>
</comment>
<gene>
    <name evidence="2" type="ORF">BU104_03245</name>
</gene>
<dbReference type="AlphaFoldDB" id="A0AAQ0M073"/>
<evidence type="ECO:0000313" key="2">
    <source>
        <dbReference type="EMBL" id="RIM93368.1"/>
    </source>
</evidence>
<feature type="coiled-coil region" evidence="1">
    <location>
        <begin position="111"/>
        <end position="163"/>
    </location>
</feature>
<reference evidence="2 3" key="1">
    <citation type="journal article" date="2016" name="Front. Microbiol.">
        <title>Comprehensive Phylogenetic Analysis of Bovine Non-aureus Staphylococci Species Based on Whole-Genome Sequencing.</title>
        <authorList>
            <person name="Naushad S."/>
            <person name="Barkema H.W."/>
            <person name="Luby C."/>
            <person name="Condas L.A."/>
            <person name="Nobrega D.B."/>
            <person name="Carson D.A."/>
            <person name="De Buck J."/>
        </authorList>
    </citation>
    <scope>NUCLEOTIDE SEQUENCE [LARGE SCALE GENOMIC DNA]</scope>
    <source>
        <strain evidence="2 3">SNUC 1349</strain>
    </source>
</reference>
<dbReference type="RefSeq" id="WP_119554636.1">
    <property type="nucleotide sequence ID" value="NZ_JAMWWA010000003.1"/>
</dbReference>
<sequence length="190" mass="22642">MITTILTSAVISALVGGFFNIITTKKTIKSQVVSKARHEWIQEVRNLVSEYLSKTYNFYILIILNVDNETMILNEKDYKILQDKQLEIQKLSVKIRLFFGEYKYTKTGEEKDSLNIDYNSKIKKIERLTDEIETIFRERTSKVEESEEETKETRERVIKLRKELDLYIENVTEYTSKYLKTEWEKTKNNK</sequence>
<dbReference type="EMBL" id="QXUI01000002">
    <property type="protein sequence ID" value="RIM93368.1"/>
    <property type="molecule type" value="Genomic_DNA"/>
</dbReference>
<evidence type="ECO:0000256" key="1">
    <source>
        <dbReference type="SAM" id="Coils"/>
    </source>
</evidence>
<evidence type="ECO:0000313" key="3">
    <source>
        <dbReference type="Proteomes" id="UP000285579"/>
    </source>
</evidence>
<protein>
    <submittedName>
        <fullName evidence="2">Uncharacterized protein</fullName>
    </submittedName>
</protein>
<dbReference type="Proteomes" id="UP000285579">
    <property type="component" value="Unassembled WGS sequence"/>
</dbReference>